<sequence length="289" mass="32231">MVFVGCKKNTTAPPKDPTKKPVAAKFGGKILTNDVKATTRVTEDNKWEAGDFIGIYMVKEGSRLTKDVKLANYKFQSNDKGAFEEITGAIYFPSGGEKVDFVAYHPFNSSLSQTQHTQFVEFGPQYSLKDMECLWASATGRSEESPEVNFEFKRLQSSARIIIVHGREVDKPSSATITLTSMPVKAVLDAVDGTLEVRDDVADLVIKDNQLYYFPPHKAENFKLRSMIIEVGAKKVVAPLEIDFESGKTHKISVFLSEDGHKADVIATLEPFERSQITLKPTMRVEKKL</sequence>
<proteinExistence type="predicted"/>
<dbReference type="STRING" id="1433126.BN938_2153"/>
<dbReference type="KEGG" id="rbc:BN938_2153"/>
<dbReference type="InterPro" id="IPR042278">
    <property type="entry name" value="Mfa-like_1_N"/>
</dbReference>
<dbReference type="Gene3D" id="2.60.40.2620">
    <property type="entry name" value="Fimbrillin-like"/>
    <property type="match status" value="1"/>
</dbReference>
<evidence type="ECO:0000313" key="2">
    <source>
        <dbReference type="Proteomes" id="UP000027616"/>
    </source>
</evidence>
<dbReference type="HOGENOM" id="CLU_071232_0_0_10"/>
<dbReference type="InterPro" id="IPR025049">
    <property type="entry name" value="Mfa-like_1"/>
</dbReference>
<protein>
    <submittedName>
        <fullName evidence="1">Uncharacterized protein</fullName>
    </submittedName>
</protein>
<keyword evidence="2" id="KW-1185">Reference proteome</keyword>
<name>A0A060R9D0_9BACT</name>
<dbReference type="Pfam" id="PF13149">
    <property type="entry name" value="Mfa_like_1"/>
    <property type="match status" value="1"/>
</dbReference>
<gene>
    <name evidence="1" type="ORF">BN938_2153</name>
</gene>
<dbReference type="Proteomes" id="UP000027616">
    <property type="component" value="Chromosome I"/>
</dbReference>
<organism evidence="1 2">
    <name type="scientific">Mucinivorans hirudinis</name>
    <dbReference type="NCBI Taxonomy" id="1433126"/>
    <lineage>
        <taxon>Bacteria</taxon>
        <taxon>Pseudomonadati</taxon>
        <taxon>Bacteroidota</taxon>
        <taxon>Bacteroidia</taxon>
        <taxon>Bacteroidales</taxon>
        <taxon>Rikenellaceae</taxon>
        <taxon>Mucinivorans</taxon>
    </lineage>
</organism>
<dbReference type="EMBL" id="HG934468">
    <property type="protein sequence ID" value="CDN32226.1"/>
    <property type="molecule type" value="Genomic_DNA"/>
</dbReference>
<accession>A0A060R9D0</accession>
<evidence type="ECO:0000313" key="1">
    <source>
        <dbReference type="EMBL" id="CDN32226.1"/>
    </source>
</evidence>
<dbReference type="AlphaFoldDB" id="A0A060R9D0"/>
<dbReference type="CDD" id="cd13120">
    <property type="entry name" value="BF2867_like_N"/>
    <property type="match status" value="1"/>
</dbReference>
<reference evidence="1 2" key="1">
    <citation type="journal article" date="2015" name="Genome Announc.">
        <title>Complete Genome Sequence of the Novel Leech Symbiont Mucinivorans hirudinis M3T.</title>
        <authorList>
            <person name="Nelson M.C."/>
            <person name="Bomar L."/>
            <person name="Graf J."/>
        </authorList>
    </citation>
    <scope>NUCLEOTIDE SEQUENCE [LARGE SCALE GENOMIC DNA]</scope>
    <source>
        <strain evidence="2">M3</strain>
    </source>
</reference>